<feature type="region of interest" description="Disordered" evidence="1">
    <location>
        <begin position="21"/>
        <end position="78"/>
    </location>
</feature>
<dbReference type="AlphaFoldDB" id="A0A6G1FEQ2"/>
<sequence>MAKNPKSKTIAATLTWEVLGAASESEKKEERGGVVEDAGQRGRRRGGIGRHAEVDGDGDQGQRPTWRGGVEIWPLLSS</sequence>
<reference evidence="2 3" key="1">
    <citation type="submission" date="2019-11" db="EMBL/GenBank/DDBJ databases">
        <title>Whole genome sequence of Oryza granulata.</title>
        <authorList>
            <person name="Li W."/>
        </authorList>
    </citation>
    <scope>NUCLEOTIDE SEQUENCE [LARGE SCALE GENOMIC DNA]</scope>
    <source>
        <strain evidence="3">cv. Menghai</strain>
        <tissue evidence="2">Leaf</tissue>
    </source>
</reference>
<dbReference type="EMBL" id="SPHZ02000001">
    <property type="protein sequence ID" value="KAF0935426.1"/>
    <property type="molecule type" value="Genomic_DNA"/>
</dbReference>
<organism evidence="2 3">
    <name type="scientific">Oryza meyeriana var. granulata</name>
    <dbReference type="NCBI Taxonomy" id="110450"/>
    <lineage>
        <taxon>Eukaryota</taxon>
        <taxon>Viridiplantae</taxon>
        <taxon>Streptophyta</taxon>
        <taxon>Embryophyta</taxon>
        <taxon>Tracheophyta</taxon>
        <taxon>Spermatophyta</taxon>
        <taxon>Magnoliopsida</taxon>
        <taxon>Liliopsida</taxon>
        <taxon>Poales</taxon>
        <taxon>Poaceae</taxon>
        <taxon>BOP clade</taxon>
        <taxon>Oryzoideae</taxon>
        <taxon>Oryzeae</taxon>
        <taxon>Oryzinae</taxon>
        <taxon>Oryza</taxon>
        <taxon>Oryza meyeriana</taxon>
    </lineage>
</organism>
<name>A0A6G1FEQ2_9ORYZ</name>
<evidence type="ECO:0000313" key="2">
    <source>
        <dbReference type="EMBL" id="KAF0935426.1"/>
    </source>
</evidence>
<keyword evidence="3" id="KW-1185">Reference proteome</keyword>
<feature type="compositionally biased region" description="Basic and acidic residues" evidence="1">
    <location>
        <begin position="24"/>
        <end position="40"/>
    </location>
</feature>
<protein>
    <submittedName>
        <fullName evidence="2">Uncharacterized protein</fullName>
    </submittedName>
</protein>
<accession>A0A6G1FEQ2</accession>
<gene>
    <name evidence="2" type="ORF">E2562_032681</name>
</gene>
<evidence type="ECO:0000256" key="1">
    <source>
        <dbReference type="SAM" id="MobiDB-lite"/>
    </source>
</evidence>
<evidence type="ECO:0000313" key="3">
    <source>
        <dbReference type="Proteomes" id="UP000479710"/>
    </source>
</evidence>
<comment type="caution">
    <text evidence="2">The sequence shown here is derived from an EMBL/GenBank/DDBJ whole genome shotgun (WGS) entry which is preliminary data.</text>
</comment>
<proteinExistence type="predicted"/>
<dbReference type="Proteomes" id="UP000479710">
    <property type="component" value="Unassembled WGS sequence"/>
</dbReference>